<proteinExistence type="inferred from homology"/>
<dbReference type="EC" id="2.1.1.72" evidence="2"/>
<gene>
    <name evidence="11" type="ORF">CQA66_03990</name>
</gene>
<dbReference type="PANTHER" id="PTHR42933:SF1">
    <property type="entry name" value="SITE-SPECIFIC DNA-METHYLTRANSFERASE (ADENINE-SPECIFIC)"/>
    <property type="match status" value="1"/>
</dbReference>
<dbReference type="Proteomes" id="UP000256424">
    <property type="component" value="Unassembled WGS sequence"/>
</dbReference>
<evidence type="ECO:0000256" key="1">
    <source>
        <dbReference type="ARBA" id="ARBA00006594"/>
    </source>
</evidence>
<dbReference type="PANTHER" id="PTHR42933">
    <property type="entry name" value="SLR6095 PROTEIN"/>
    <property type="match status" value="1"/>
</dbReference>
<dbReference type="InterPro" id="IPR004546">
    <property type="entry name" value="Restrct_endonuc_T1M"/>
</dbReference>
<protein>
    <recommendedName>
        <fullName evidence="2">site-specific DNA-methyltransferase (adenine-specific)</fullName>
        <ecNumber evidence="2">2.1.1.72</ecNumber>
    </recommendedName>
</protein>
<dbReference type="GO" id="GO:0008170">
    <property type="term" value="F:N-methyltransferase activity"/>
    <property type="evidence" value="ECO:0007669"/>
    <property type="project" value="InterPro"/>
</dbReference>
<feature type="domain" description="N6 adenine-specific DNA methyltransferase N-terminal" evidence="10">
    <location>
        <begin position="10"/>
        <end position="156"/>
    </location>
</feature>
<evidence type="ECO:0000256" key="7">
    <source>
        <dbReference type="ARBA" id="ARBA00047942"/>
    </source>
</evidence>
<dbReference type="Gene3D" id="3.40.50.150">
    <property type="entry name" value="Vaccinia Virus protein VP39"/>
    <property type="match status" value="1"/>
</dbReference>
<organism evidence="11 12">
    <name type="scientific">Helicobacter aurati</name>
    <dbReference type="NCBI Taxonomy" id="137778"/>
    <lineage>
        <taxon>Bacteria</taxon>
        <taxon>Pseudomonadati</taxon>
        <taxon>Campylobacterota</taxon>
        <taxon>Epsilonproteobacteria</taxon>
        <taxon>Campylobacterales</taxon>
        <taxon>Helicobacteraceae</taxon>
        <taxon>Helicobacter</taxon>
    </lineage>
</organism>
<comment type="caution">
    <text evidence="11">The sequence shown here is derived from an EMBL/GenBank/DDBJ whole genome shotgun (WGS) entry which is preliminary data.</text>
</comment>
<dbReference type="InterPro" id="IPR038333">
    <property type="entry name" value="T1MK-like_N_sf"/>
</dbReference>
<keyword evidence="6" id="KW-0680">Restriction system</keyword>
<dbReference type="GO" id="GO:0009307">
    <property type="term" value="P:DNA restriction-modification system"/>
    <property type="evidence" value="ECO:0007669"/>
    <property type="project" value="UniProtKB-KW"/>
</dbReference>
<keyword evidence="4" id="KW-0808">Transferase</keyword>
<keyword evidence="8" id="KW-0812">Transmembrane</keyword>
<dbReference type="GO" id="GO:0032259">
    <property type="term" value="P:methylation"/>
    <property type="evidence" value="ECO:0007669"/>
    <property type="project" value="UniProtKB-KW"/>
</dbReference>
<evidence type="ECO:0000256" key="4">
    <source>
        <dbReference type="ARBA" id="ARBA00022679"/>
    </source>
</evidence>
<keyword evidence="8" id="KW-1133">Transmembrane helix</keyword>
<feature type="transmembrane region" description="Helical" evidence="8">
    <location>
        <begin position="379"/>
        <end position="399"/>
    </location>
</feature>
<evidence type="ECO:0000256" key="2">
    <source>
        <dbReference type="ARBA" id="ARBA00011900"/>
    </source>
</evidence>
<dbReference type="InterPro" id="IPR022749">
    <property type="entry name" value="D12N6_MeTrfase_N"/>
</dbReference>
<dbReference type="RefSeq" id="WP_104762398.1">
    <property type="nucleotide sequence ID" value="NZ_FZPM01000004.1"/>
</dbReference>
<evidence type="ECO:0000256" key="6">
    <source>
        <dbReference type="ARBA" id="ARBA00022747"/>
    </source>
</evidence>
<evidence type="ECO:0000256" key="8">
    <source>
        <dbReference type="SAM" id="Phobius"/>
    </source>
</evidence>
<dbReference type="Gene3D" id="1.20.1260.30">
    <property type="match status" value="1"/>
</dbReference>
<evidence type="ECO:0000256" key="5">
    <source>
        <dbReference type="ARBA" id="ARBA00022691"/>
    </source>
</evidence>
<evidence type="ECO:0000313" key="12">
    <source>
        <dbReference type="Proteomes" id="UP000256424"/>
    </source>
</evidence>
<name>A0A3D8J662_9HELI</name>
<keyword evidence="5" id="KW-0949">S-adenosyl-L-methionine</keyword>
<evidence type="ECO:0000259" key="9">
    <source>
        <dbReference type="Pfam" id="PF02384"/>
    </source>
</evidence>
<evidence type="ECO:0000259" key="10">
    <source>
        <dbReference type="Pfam" id="PF12161"/>
    </source>
</evidence>
<dbReference type="PROSITE" id="PS00092">
    <property type="entry name" value="N6_MTASE"/>
    <property type="match status" value="1"/>
</dbReference>
<keyword evidence="8" id="KW-0472">Membrane</keyword>
<dbReference type="InterPro" id="IPR029063">
    <property type="entry name" value="SAM-dependent_MTases_sf"/>
</dbReference>
<dbReference type="GO" id="GO:0009007">
    <property type="term" value="F:site-specific DNA-methyltransferase (adenine-specific) activity"/>
    <property type="evidence" value="ECO:0007669"/>
    <property type="project" value="UniProtKB-EC"/>
</dbReference>
<dbReference type="SUPFAM" id="SSF53335">
    <property type="entry name" value="S-adenosyl-L-methionine-dependent methyltransferases"/>
    <property type="match status" value="1"/>
</dbReference>
<feature type="domain" description="DNA methylase adenine-specific" evidence="9">
    <location>
        <begin position="167"/>
        <end position="476"/>
    </location>
</feature>
<accession>A0A3D8J662</accession>
<keyword evidence="12" id="KW-1185">Reference proteome</keyword>
<dbReference type="OrthoDB" id="9761012at2"/>
<dbReference type="InterPro" id="IPR002052">
    <property type="entry name" value="DNA_methylase_N6_adenine_CS"/>
</dbReference>
<dbReference type="InterPro" id="IPR003356">
    <property type="entry name" value="DNA_methylase_A-5"/>
</dbReference>
<dbReference type="EMBL" id="NXLW01000005">
    <property type="protein sequence ID" value="RDU72760.1"/>
    <property type="molecule type" value="Genomic_DNA"/>
</dbReference>
<dbReference type="InterPro" id="IPR051537">
    <property type="entry name" value="DNA_Adenine_Mtase"/>
</dbReference>
<reference evidence="11 12" key="1">
    <citation type="submission" date="2018-04" db="EMBL/GenBank/DDBJ databases">
        <title>Novel Campyloabacter and Helicobacter Species and Strains.</title>
        <authorList>
            <person name="Mannion A.J."/>
            <person name="Shen Z."/>
            <person name="Fox J.G."/>
        </authorList>
    </citation>
    <scope>NUCLEOTIDE SEQUENCE [LARGE SCALE GENOMIC DNA]</scope>
    <source>
        <strain evidence="11 12">MIT 97-5075</strain>
    </source>
</reference>
<keyword evidence="3" id="KW-0489">Methyltransferase</keyword>
<dbReference type="Pfam" id="PF12161">
    <property type="entry name" value="HsdM_N"/>
    <property type="match status" value="1"/>
</dbReference>
<dbReference type="Pfam" id="PF02384">
    <property type="entry name" value="N6_Mtase"/>
    <property type="match status" value="1"/>
</dbReference>
<comment type="catalytic activity">
    <reaction evidence="7">
        <text>a 2'-deoxyadenosine in DNA + S-adenosyl-L-methionine = an N(6)-methyl-2'-deoxyadenosine in DNA + S-adenosyl-L-homocysteine + H(+)</text>
        <dbReference type="Rhea" id="RHEA:15197"/>
        <dbReference type="Rhea" id="RHEA-COMP:12418"/>
        <dbReference type="Rhea" id="RHEA-COMP:12419"/>
        <dbReference type="ChEBI" id="CHEBI:15378"/>
        <dbReference type="ChEBI" id="CHEBI:57856"/>
        <dbReference type="ChEBI" id="CHEBI:59789"/>
        <dbReference type="ChEBI" id="CHEBI:90615"/>
        <dbReference type="ChEBI" id="CHEBI:90616"/>
        <dbReference type="EC" id="2.1.1.72"/>
    </reaction>
</comment>
<sequence>MKSVEQREELHKMIWKIANDLRGSVDGWDFKSYVLGFLFYYFISEKLKNSIDELYKIDYEALNDEEAENGRETILNTYGFFIKPSALFSNVLKNADLEKLNETLSGHFKEIQASSKNYESSRQFDGLFADMDLYSNKLGNSNSERNKKILNIMQAIKSLDLHYNANEIDVFGDAYEYLMKMYASSAGKSGGEFFTPQEVSKLLVEITLCNNDKPNKVYDPACGSGSLLLQYKKILKKDPKQGYFGQEINITTYNLARMNMLLHNVEYTLFDIAHGDTLIKPNEKHKDSEPFDAIVSNPPYSIKWEGKSNALLINDERFSKAGVLAPQSKADLAFVMHSLAWLSEKGSAAIVCFPGVMYRAGAERDIRKYLIEENFVDCVIALAPNLFFGTGIAVCILVLRKNKRDDKVLFINAEEEFIKVTNKNMLSPQNLEKILKLYETRDNQEFLSALVPKEQIVGNDYNLSVSNYVEAKDTREVVDIVTLNTQIEEMVKNQNTLRKQIDTIIVNIQRVS</sequence>
<dbReference type="PRINTS" id="PR00507">
    <property type="entry name" value="N12N6MTFRASE"/>
</dbReference>
<dbReference type="AlphaFoldDB" id="A0A3D8J662"/>
<dbReference type="NCBIfam" id="TIGR00497">
    <property type="entry name" value="hsdM"/>
    <property type="match status" value="1"/>
</dbReference>
<evidence type="ECO:0000313" key="11">
    <source>
        <dbReference type="EMBL" id="RDU72760.1"/>
    </source>
</evidence>
<comment type="similarity">
    <text evidence="1">Belongs to the N(4)/N(6)-methyltransferase family.</text>
</comment>
<evidence type="ECO:0000256" key="3">
    <source>
        <dbReference type="ARBA" id="ARBA00022603"/>
    </source>
</evidence>
<dbReference type="GO" id="GO:0003677">
    <property type="term" value="F:DNA binding"/>
    <property type="evidence" value="ECO:0007669"/>
    <property type="project" value="InterPro"/>
</dbReference>